<protein>
    <submittedName>
        <fullName evidence="2">Uncharacterized protein</fullName>
    </submittedName>
</protein>
<feature type="region of interest" description="Disordered" evidence="1">
    <location>
        <begin position="1"/>
        <end position="23"/>
    </location>
</feature>
<feature type="compositionally biased region" description="Polar residues" evidence="1">
    <location>
        <begin position="1"/>
        <end position="19"/>
    </location>
</feature>
<reference evidence="2 3" key="1">
    <citation type="journal article" date="2016" name="Nat. Commun.">
        <title>Thousands of microbial genomes shed light on interconnected biogeochemical processes in an aquifer system.</title>
        <authorList>
            <person name="Anantharaman K."/>
            <person name="Brown C.T."/>
            <person name="Hug L.A."/>
            <person name="Sharon I."/>
            <person name="Castelle C.J."/>
            <person name="Probst A.J."/>
            <person name="Thomas B.C."/>
            <person name="Singh A."/>
            <person name="Wilkins M.J."/>
            <person name="Karaoz U."/>
            <person name="Brodie E.L."/>
            <person name="Williams K.H."/>
            <person name="Hubbard S.S."/>
            <person name="Banfield J.F."/>
        </authorList>
    </citation>
    <scope>NUCLEOTIDE SEQUENCE [LARGE SCALE GENOMIC DNA]</scope>
</reference>
<evidence type="ECO:0000313" key="2">
    <source>
        <dbReference type="EMBL" id="OHA67310.1"/>
    </source>
</evidence>
<evidence type="ECO:0000313" key="3">
    <source>
        <dbReference type="Proteomes" id="UP000178092"/>
    </source>
</evidence>
<dbReference type="Proteomes" id="UP000178092">
    <property type="component" value="Unassembled WGS sequence"/>
</dbReference>
<proteinExistence type="predicted"/>
<sequence>MVSQISKKSNPRNRQNTKTPAKDMFFMKSAANSEMFLPQGYKRARSATARIRTKIQQNFMWCLYPCGKNISEFA</sequence>
<gene>
    <name evidence="2" type="ORF">A3C04_01140</name>
</gene>
<name>A0A1G2R385_9BACT</name>
<evidence type="ECO:0000256" key="1">
    <source>
        <dbReference type="SAM" id="MobiDB-lite"/>
    </source>
</evidence>
<accession>A0A1G2R385</accession>
<comment type="caution">
    <text evidence="2">The sequence shown here is derived from an EMBL/GenBank/DDBJ whole genome shotgun (WGS) entry which is preliminary data.</text>
</comment>
<dbReference type="EMBL" id="MHTV01000013">
    <property type="protein sequence ID" value="OHA67310.1"/>
    <property type="molecule type" value="Genomic_DNA"/>
</dbReference>
<organism evidence="2 3">
    <name type="scientific">Candidatus Wildermuthbacteria bacterium RIFCSPHIGHO2_02_FULL_45_25</name>
    <dbReference type="NCBI Taxonomy" id="1802450"/>
    <lineage>
        <taxon>Bacteria</taxon>
        <taxon>Candidatus Wildermuthiibacteriota</taxon>
    </lineage>
</organism>
<dbReference type="AlphaFoldDB" id="A0A1G2R385"/>